<name>A0A377J072_9PAST</name>
<dbReference type="Pfam" id="PF00300">
    <property type="entry name" value="His_Phos_1"/>
    <property type="match status" value="1"/>
</dbReference>
<organism evidence="3 4">
    <name type="scientific">Haemophilus pittmaniae</name>
    <dbReference type="NCBI Taxonomy" id="249188"/>
    <lineage>
        <taxon>Bacteria</taxon>
        <taxon>Pseudomonadati</taxon>
        <taxon>Pseudomonadota</taxon>
        <taxon>Gammaproteobacteria</taxon>
        <taxon>Pasteurellales</taxon>
        <taxon>Pasteurellaceae</taxon>
        <taxon>Haemophilus</taxon>
    </lineage>
</organism>
<dbReference type="AlphaFoldDB" id="A0A377J072"/>
<protein>
    <submittedName>
        <fullName evidence="3">Alpha-ribazole-5'-phosphate phosphatase</fullName>
        <ecNumber evidence="3">5.4.2.-</ecNumber>
    </submittedName>
</protein>
<dbReference type="EMBL" id="UGHS01000004">
    <property type="protein sequence ID" value="STO93906.1"/>
    <property type="molecule type" value="Genomic_DNA"/>
</dbReference>
<dbReference type="GO" id="GO:0016853">
    <property type="term" value="F:isomerase activity"/>
    <property type="evidence" value="ECO:0007669"/>
    <property type="project" value="UniProtKB-KW"/>
</dbReference>
<proteinExistence type="predicted"/>
<dbReference type="CDD" id="cd07067">
    <property type="entry name" value="HP_PGM_like"/>
    <property type="match status" value="1"/>
</dbReference>
<dbReference type="Proteomes" id="UP000255264">
    <property type="component" value="Unassembled WGS sequence"/>
</dbReference>
<feature type="binding site" evidence="2">
    <location>
        <begin position="11"/>
        <end position="18"/>
    </location>
    <ligand>
        <name>substrate</name>
    </ligand>
</feature>
<dbReference type="PANTHER" id="PTHR48100:SF1">
    <property type="entry name" value="HISTIDINE PHOSPHATASE FAMILY PROTEIN-RELATED"/>
    <property type="match status" value="1"/>
</dbReference>
<dbReference type="EC" id="5.4.2.-" evidence="3"/>
<feature type="active site" description="Tele-phosphohistidine intermediate" evidence="1">
    <location>
        <position position="12"/>
    </location>
</feature>
<dbReference type="InterPro" id="IPR013078">
    <property type="entry name" value="His_Pase_superF_clade-1"/>
</dbReference>
<dbReference type="RefSeq" id="WP_115003485.1">
    <property type="nucleotide sequence ID" value="NZ_UGHS01000004.1"/>
</dbReference>
<evidence type="ECO:0000256" key="1">
    <source>
        <dbReference type="PIRSR" id="PIRSR613078-1"/>
    </source>
</evidence>
<accession>A0A377J072</accession>
<dbReference type="GO" id="GO:0016791">
    <property type="term" value="F:phosphatase activity"/>
    <property type="evidence" value="ECO:0007669"/>
    <property type="project" value="TreeGrafter"/>
</dbReference>
<dbReference type="PANTHER" id="PTHR48100">
    <property type="entry name" value="BROAD-SPECIFICITY PHOSPHATASE YOR283W-RELATED"/>
    <property type="match status" value="1"/>
</dbReference>
<feature type="active site" description="Proton donor/acceptor" evidence="1">
    <location>
        <position position="85"/>
    </location>
</feature>
<dbReference type="InterPro" id="IPR050275">
    <property type="entry name" value="PGM_Phosphatase"/>
</dbReference>
<evidence type="ECO:0000313" key="4">
    <source>
        <dbReference type="Proteomes" id="UP000255264"/>
    </source>
</evidence>
<dbReference type="OrthoDB" id="9781415at2"/>
<dbReference type="SUPFAM" id="SSF53254">
    <property type="entry name" value="Phosphoglycerate mutase-like"/>
    <property type="match status" value="1"/>
</dbReference>
<reference evidence="3 4" key="1">
    <citation type="submission" date="2018-06" db="EMBL/GenBank/DDBJ databases">
        <authorList>
            <consortium name="Pathogen Informatics"/>
            <person name="Doyle S."/>
        </authorList>
    </citation>
    <scope>NUCLEOTIDE SEQUENCE [LARGE SCALE GENOMIC DNA]</scope>
    <source>
        <strain evidence="3 4">NCTC13335</strain>
    </source>
</reference>
<dbReference type="GO" id="GO:0005737">
    <property type="term" value="C:cytoplasm"/>
    <property type="evidence" value="ECO:0007669"/>
    <property type="project" value="TreeGrafter"/>
</dbReference>
<dbReference type="Gene3D" id="3.40.50.1240">
    <property type="entry name" value="Phosphoglycerate mutase-like"/>
    <property type="match status" value="1"/>
</dbReference>
<dbReference type="InterPro" id="IPR029033">
    <property type="entry name" value="His_PPase_superfam"/>
</dbReference>
<keyword evidence="3" id="KW-0413">Isomerase</keyword>
<gene>
    <name evidence="3" type="primary">gpmA_2</name>
    <name evidence="3" type="ORF">NCTC13335_01821</name>
</gene>
<dbReference type="SMART" id="SM00855">
    <property type="entry name" value="PGAM"/>
    <property type="match status" value="1"/>
</dbReference>
<evidence type="ECO:0000313" key="3">
    <source>
        <dbReference type="EMBL" id="STO93906.1"/>
    </source>
</evidence>
<evidence type="ECO:0000256" key="2">
    <source>
        <dbReference type="PIRSR" id="PIRSR613078-2"/>
    </source>
</evidence>
<sequence>MSKKLTFYFIRHGRTQWNEQGLLQGFGDSPLTEQGIVGAQKTGAALQQVEFAAAYSSILQRTIDTAGHIIGERDIPLFQHRGLNEQFFGSWEGMQVDDLRELTEFKQLINEPGAYKALSNGGETFEQLAVRAMAALHDIIKVHQSGANILVVSHGHTLRLLLALLGGATWQNHRDAGKSESLLNTSISIVKYDSESGFHIEQLNDVAHLQ</sequence>
<keyword evidence="4" id="KW-1185">Reference proteome</keyword>
<feature type="binding site" evidence="2">
    <location>
        <position position="61"/>
    </location>
    <ligand>
        <name>substrate</name>
    </ligand>
</feature>